<dbReference type="Proteomes" id="UP000242525">
    <property type="component" value="Unassembled WGS sequence"/>
</dbReference>
<dbReference type="Pfam" id="PF00271">
    <property type="entry name" value="Helicase_C"/>
    <property type="match status" value="1"/>
</dbReference>
<dbReference type="SUPFAM" id="SSF47819">
    <property type="entry name" value="HRDC-like"/>
    <property type="match status" value="1"/>
</dbReference>
<evidence type="ECO:0000256" key="7">
    <source>
        <dbReference type="ARBA" id="ARBA00022840"/>
    </source>
</evidence>
<evidence type="ECO:0000256" key="1">
    <source>
        <dbReference type="ARBA" id="ARBA00001947"/>
    </source>
</evidence>
<dbReference type="GO" id="GO:0005524">
    <property type="term" value="F:ATP binding"/>
    <property type="evidence" value="ECO:0007669"/>
    <property type="project" value="UniProtKB-KW"/>
</dbReference>
<dbReference type="PANTHER" id="PTHR13710">
    <property type="entry name" value="DNA HELICASE RECQ FAMILY MEMBER"/>
    <property type="match status" value="1"/>
</dbReference>
<dbReference type="GO" id="GO:0016887">
    <property type="term" value="F:ATP hydrolysis activity"/>
    <property type="evidence" value="ECO:0007669"/>
    <property type="project" value="RHEA"/>
</dbReference>
<dbReference type="InterPro" id="IPR044876">
    <property type="entry name" value="HRDC_dom_sf"/>
</dbReference>
<keyword evidence="10 12" id="KW-0539">Nucleus</keyword>
<proteinExistence type="inferred from homology"/>
<dbReference type="PROSITE" id="PS51192">
    <property type="entry name" value="HELICASE_ATP_BIND_1"/>
    <property type="match status" value="1"/>
</dbReference>
<dbReference type="GO" id="GO:0005694">
    <property type="term" value="C:chromosome"/>
    <property type="evidence" value="ECO:0007669"/>
    <property type="project" value="TreeGrafter"/>
</dbReference>
<dbReference type="InterPro" id="IPR036388">
    <property type="entry name" value="WH-like_DNA-bd_sf"/>
</dbReference>
<evidence type="ECO:0000256" key="10">
    <source>
        <dbReference type="ARBA" id="ARBA00023242"/>
    </source>
</evidence>
<evidence type="ECO:0000256" key="4">
    <source>
        <dbReference type="ARBA" id="ARBA00022741"/>
    </source>
</evidence>
<feature type="domain" description="Helicase ATP-binding" evidence="16">
    <location>
        <begin position="331"/>
        <end position="508"/>
    </location>
</feature>
<dbReference type="Pfam" id="PF00270">
    <property type="entry name" value="DEAD"/>
    <property type="match status" value="1"/>
</dbReference>
<dbReference type="InterPro" id="IPR004589">
    <property type="entry name" value="DNA_helicase_ATP-dep_RecQ"/>
</dbReference>
<evidence type="ECO:0000313" key="18">
    <source>
        <dbReference type="EMBL" id="CDO52978.1"/>
    </source>
</evidence>
<dbReference type="InterPro" id="IPR001763">
    <property type="entry name" value="Rhodanese-like_dom"/>
</dbReference>
<keyword evidence="8" id="KW-0238">DNA-binding</keyword>
<dbReference type="InterPro" id="IPR032284">
    <property type="entry name" value="RecQ_Zn-bd"/>
</dbReference>
<dbReference type="GO" id="GO:0003677">
    <property type="term" value="F:DNA binding"/>
    <property type="evidence" value="ECO:0007669"/>
    <property type="project" value="UniProtKB-KW"/>
</dbReference>
<evidence type="ECO:0000256" key="5">
    <source>
        <dbReference type="ARBA" id="ARBA00022801"/>
    </source>
</evidence>
<dbReference type="PROSITE" id="PS50206">
    <property type="entry name" value="RHODANESE_3"/>
    <property type="match status" value="1"/>
</dbReference>
<dbReference type="EMBL" id="CCBN010000004">
    <property type="protein sequence ID" value="CDO52978.1"/>
    <property type="molecule type" value="Genomic_DNA"/>
</dbReference>
<evidence type="ECO:0000259" key="16">
    <source>
        <dbReference type="PROSITE" id="PS51192"/>
    </source>
</evidence>
<dbReference type="PROSITE" id="PS00690">
    <property type="entry name" value="DEAH_ATP_HELICASE"/>
    <property type="match status" value="1"/>
</dbReference>
<feature type="domain" description="Helicase C-terminal" evidence="17">
    <location>
        <begin position="534"/>
        <end position="682"/>
    </location>
</feature>
<comment type="subcellular location">
    <subcellularLocation>
        <location evidence="2 12">Nucleus</location>
    </subcellularLocation>
</comment>
<dbReference type="InterPro" id="IPR011545">
    <property type="entry name" value="DEAD/DEAH_box_helicase_dom"/>
</dbReference>
<dbReference type="InterPro" id="IPR002121">
    <property type="entry name" value="HRDC_dom"/>
</dbReference>
<dbReference type="PANTHER" id="PTHR13710:SF153">
    <property type="entry name" value="RECQ-LIKE DNA HELICASE BLM"/>
    <property type="match status" value="1"/>
</dbReference>
<evidence type="ECO:0000256" key="2">
    <source>
        <dbReference type="ARBA" id="ARBA00004123"/>
    </source>
</evidence>
<dbReference type="PROSITE" id="PS50967">
    <property type="entry name" value="HRDC"/>
    <property type="match status" value="1"/>
</dbReference>
<keyword evidence="7 12" id="KW-0067">ATP-binding</keyword>
<keyword evidence="9" id="KW-0413">Isomerase</keyword>
<dbReference type="CDD" id="cd18794">
    <property type="entry name" value="SF2_C_RecQ"/>
    <property type="match status" value="1"/>
</dbReference>
<evidence type="ECO:0000256" key="8">
    <source>
        <dbReference type="ARBA" id="ARBA00023125"/>
    </source>
</evidence>
<dbReference type="GO" id="GO:0005737">
    <property type="term" value="C:cytoplasm"/>
    <property type="evidence" value="ECO:0007669"/>
    <property type="project" value="TreeGrafter"/>
</dbReference>
<evidence type="ECO:0000256" key="9">
    <source>
        <dbReference type="ARBA" id="ARBA00023235"/>
    </source>
</evidence>
<reference evidence="18" key="1">
    <citation type="submission" date="2014-03" db="EMBL/GenBank/DDBJ databases">
        <authorList>
            <person name="Casaregola S."/>
        </authorList>
    </citation>
    <scope>NUCLEOTIDE SEQUENCE [LARGE SCALE GENOMIC DNA]</scope>
    <source>
        <strain evidence="18">CLIB 918</strain>
    </source>
</reference>
<comment type="caution">
    <text evidence="18">The sequence shown here is derived from an EMBL/GenBank/DDBJ whole genome shotgun (WGS) entry which is preliminary data.</text>
</comment>
<dbReference type="STRING" id="1173061.A0A0J9X742"/>
<dbReference type="InterPro" id="IPR018982">
    <property type="entry name" value="RQC_domain"/>
</dbReference>
<evidence type="ECO:0000256" key="13">
    <source>
        <dbReference type="SAM" id="MobiDB-lite"/>
    </source>
</evidence>
<dbReference type="EC" id="5.6.2.4" evidence="12"/>
<dbReference type="AlphaFoldDB" id="A0A0J9X742"/>
<dbReference type="FunFam" id="3.40.50.300:FF:001975">
    <property type="entry name" value="ATP-dependent DNA helicase"/>
    <property type="match status" value="1"/>
</dbReference>
<keyword evidence="4 12" id="KW-0547">Nucleotide-binding</keyword>
<evidence type="ECO:0000313" key="19">
    <source>
        <dbReference type="Proteomes" id="UP000242525"/>
    </source>
</evidence>
<dbReference type="NCBIfam" id="TIGR00614">
    <property type="entry name" value="recQ_fam"/>
    <property type="match status" value="1"/>
</dbReference>
<evidence type="ECO:0000259" key="14">
    <source>
        <dbReference type="PROSITE" id="PS50206"/>
    </source>
</evidence>
<dbReference type="CDD" id="cd17920">
    <property type="entry name" value="DEXHc_RecQ"/>
    <property type="match status" value="1"/>
</dbReference>
<organism evidence="18 19">
    <name type="scientific">Geotrichum candidum</name>
    <name type="common">Oospora lactis</name>
    <name type="synonym">Dipodascus geotrichum</name>
    <dbReference type="NCBI Taxonomy" id="1173061"/>
    <lineage>
        <taxon>Eukaryota</taxon>
        <taxon>Fungi</taxon>
        <taxon>Dikarya</taxon>
        <taxon>Ascomycota</taxon>
        <taxon>Saccharomycotina</taxon>
        <taxon>Dipodascomycetes</taxon>
        <taxon>Dipodascales</taxon>
        <taxon>Dipodascaceae</taxon>
        <taxon>Geotrichum</taxon>
    </lineage>
</organism>
<dbReference type="InterPro" id="IPR001650">
    <property type="entry name" value="Helicase_C-like"/>
</dbReference>
<dbReference type="GO" id="GO:0005634">
    <property type="term" value="C:nucleus"/>
    <property type="evidence" value="ECO:0007669"/>
    <property type="project" value="UniProtKB-SubCell"/>
</dbReference>
<feature type="compositionally biased region" description="Polar residues" evidence="13">
    <location>
        <begin position="865"/>
        <end position="879"/>
    </location>
</feature>
<dbReference type="OrthoDB" id="10261556at2759"/>
<feature type="region of interest" description="Disordered" evidence="13">
    <location>
        <begin position="844"/>
        <end position="880"/>
    </location>
</feature>
<dbReference type="GO" id="GO:0009378">
    <property type="term" value="F:four-way junction helicase activity"/>
    <property type="evidence" value="ECO:0007669"/>
    <property type="project" value="TreeGrafter"/>
</dbReference>
<dbReference type="InterPro" id="IPR027417">
    <property type="entry name" value="P-loop_NTPase"/>
</dbReference>
<dbReference type="PROSITE" id="PS51194">
    <property type="entry name" value="HELICASE_CTER"/>
    <property type="match status" value="1"/>
</dbReference>
<dbReference type="InterPro" id="IPR010997">
    <property type="entry name" value="HRDC-like_sf"/>
</dbReference>
<evidence type="ECO:0000256" key="11">
    <source>
        <dbReference type="ARBA" id="ARBA00034617"/>
    </source>
</evidence>
<dbReference type="SUPFAM" id="SSF46785">
    <property type="entry name" value="Winged helix' DNA-binding domain"/>
    <property type="match status" value="1"/>
</dbReference>
<dbReference type="SMART" id="SM00490">
    <property type="entry name" value="HELICc"/>
    <property type="match status" value="1"/>
</dbReference>
<evidence type="ECO:0000259" key="17">
    <source>
        <dbReference type="PROSITE" id="PS51194"/>
    </source>
</evidence>
<feature type="compositionally biased region" description="Basic and acidic residues" evidence="13">
    <location>
        <begin position="170"/>
        <end position="206"/>
    </location>
</feature>
<dbReference type="Gene3D" id="1.10.10.10">
    <property type="entry name" value="Winged helix-like DNA-binding domain superfamily/Winged helix DNA-binding domain"/>
    <property type="match status" value="1"/>
</dbReference>
<dbReference type="Pfam" id="PF09382">
    <property type="entry name" value="RQC"/>
    <property type="match status" value="1"/>
</dbReference>
<accession>A0A0J9X742</accession>
<comment type="catalytic activity">
    <reaction evidence="12">
        <text>ATP + H2O = ADP + phosphate + H(+)</text>
        <dbReference type="Rhea" id="RHEA:13065"/>
        <dbReference type="ChEBI" id="CHEBI:15377"/>
        <dbReference type="ChEBI" id="CHEBI:15378"/>
        <dbReference type="ChEBI" id="CHEBI:30616"/>
        <dbReference type="ChEBI" id="CHEBI:43474"/>
        <dbReference type="ChEBI" id="CHEBI:456216"/>
    </reaction>
</comment>
<keyword evidence="6 12" id="KW-0347">Helicase</keyword>
<dbReference type="InterPro" id="IPR014001">
    <property type="entry name" value="Helicase_ATP-bd"/>
</dbReference>
<dbReference type="GO" id="GO:0000724">
    <property type="term" value="P:double-strand break repair via homologous recombination"/>
    <property type="evidence" value="ECO:0007669"/>
    <property type="project" value="TreeGrafter"/>
</dbReference>
<protein>
    <recommendedName>
        <fullName evidence="12">ATP-dependent DNA helicase</fullName>
        <ecNumber evidence="12">5.6.2.4</ecNumber>
    </recommendedName>
</protein>
<feature type="domain" description="HRDC" evidence="15">
    <location>
        <begin position="892"/>
        <end position="973"/>
    </location>
</feature>
<sequence>MVKRASSSSSPRDPVSTTTNPQKKSRVSPGNNLLDRYFEAKADLDKSSPIDNIFRKPSLISVRPRSMRHSLPEAGPTLPKYIKDSDSLSSVVECQRKIIELQKGQIELYQRLLQNVQVESEDVVMLNSFGTEIERYENTLTQVHASSGASSIRSASEEPVPADRAPILQQEDKVTYGDHEFYDNNDINDHDDLNFSNNNDKDDNHKLNGSYNAPLDIESDEDVQPLKSLDVPKPFPGDIELLLSSEPELERAEYIQSDNNEDANNNDDHFFDDFESISDIEETEAFDMPKSMESEVNDSNETNYPWTEDVMSTLRNTFKLQDFRPNQLRSINATIKGRDVFLLMPTGGGKSLCYQLPALVQSGPRKGSTIVISPLIALMHDQITGLKRRGIPCDMMSADLKKREKKQVMDKFIGGKTKLLYISPEMLNINKQLRSAIQELAEKNGLARIVIDEAHCVSSWGHDFRPDYKMLENIKYDFPNVPIMALTATANERVRLDILRCLRPDNTLFLKQSFNRENLFLEVREKNPSSLFADVKDLINNRFRNQSGIIYCYSRALAERLAEQLHAEGLRVMFYHGSMSRDQRDQVQTAWQSGRLQAICATTAFGMGIDKANVRFVFHFTMPRNIEGYYQEVGRAGRDGLRSECILFYSLKDAVMLLSLINRDDFSREVRANHVQKLRDVVAYCENEHECRKKQLLNYFGETFDVRNCRNTCDNCKRRNLVSTDATVEHPQREWKDVTARAREIIELVQSIERKQVTIAQCIDVYRGSKNKKLQQKEVTDAVNNGVGRSMDKGEIEKIFYRMTLDGLLDDYSVYQGGYAQSYIRVGKKAGQHSLPRVKILVDTLPDPPSKPSAKRKTPAIADAATNTDTGSASNTTTVNEHEIPVSEPSLASFKTQAYSTLLQRRSQLKIEFGTASVNDICSTSTLKDMAQQLPTDLESFEALRGVTEAQVENYYNHFRPELVRLRDRRRQLEES</sequence>
<comment type="cofactor">
    <cofactor evidence="1">
        <name>Zn(2+)</name>
        <dbReference type="ChEBI" id="CHEBI:29105"/>
    </cofactor>
</comment>
<name>A0A0J9X742_GEOCN</name>
<dbReference type="GO" id="GO:0043138">
    <property type="term" value="F:3'-5' DNA helicase activity"/>
    <property type="evidence" value="ECO:0007669"/>
    <property type="project" value="UniProtKB-EC"/>
</dbReference>
<keyword evidence="19" id="KW-1185">Reference proteome</keyword>
<dbReference type="Pfam" id="PF00570">
    <property type="entry name" value="HRDC"/>
    <property type="match status" value="1"/>
</dbReference>
<evidence type="ECO:0000256" key="6">
    <source>
        <dbReference type="ARBA" id="ARBA00022806"/>
    </source>
</evidence>
<evidence type="ECO:0000259" key="15">
    <source>
        <dbReference type="PROSITE" id="PS50967"/>
    </source>
</evidence>
<gene>
    <name evidence="18" type="ORF">BN980_GECA04s02397g</name>
</gene>
<dbReference type="Gene3D" id="1.10.150.80">
    <property type="entry name" value="HRDC domain"/>
    <property type="match status" value="1"/>
</dbReference>
<feature type="region of interest" description="Disordered" evidence="13">
    <location>
        <begin position="147"/>
        <end position="212"/>
    </location>
</feature>
<dbReference type="Pfam" id="PF16124">
    <property type="entry name" value="RecQ_Zn_bind"/>
    <property type="match status" value="1"/>
</dbReference>
<evidence type="ECO:0000256" key="12">
    <source>
        <dbReference type="RuleBase" id="RU364117"/>
    </source>
</evidence>
<dbReference type="SMART" id="SM00487">
    <property type="entry name" value="DEXDc"/>
    <property type="match status" value="1"/>
</dbReference>
<evidence type="ECO:0000256" key="3">
    <source>
        <dbReference type="ARBA" id="ARBA00005446"/>
    </source>
</evidence>
<feature type="compositionally biased region" description="Low complexity" evidence="13">
    <location>
        <begin position="1"/>
        <end position="10"/>
    </location>
</feature>
<dbReference type="SUPFAM" id="SSF52540">
    <property type="entry name" value="P-loop containing nucleoside triphosphate hydrolases"/>
    <property type="match status" value="1"/>
</dbReference>
<keyword evidence="5 12" id="KW-0378">Hydrolase</keyword>
<dbReference type="SMART" id="SM00956">
    <property type="entry name" value="RQC"/>
    <property type="match status" value="1"/>
</dbReference>
<dbReference type="InterPro" id="IPR036390">
    <property type="entry name" value="WH_DNA-bd_sf"/>
</dbReference>
<feature type="region of interest" description="Disordered" evidence="13">
    <location>
        <begin position="1"/>
        <end position="32"/>
    </location>
</feature>
<dbReference type="FunFam" id="3.40.50.300:FF:000296">
    <property type="entry name" value="ATP-dependent DNA helicase RecQ"/>
    <property type="match status" value="1"/>
</dbReference>
<feature type="domain" description="Rhodanese" evidence="14">
    <location>
        <begin position="549"/>
        <end position="587"/>
    </location>
</feature>
<dbReference type="GO" id="GO:0006260">
    <property type="term" value="P:DNA replication"/>
    <property type="evidence" value="ECO:0007669"/>
    <property type="project" value="InterPro"/>
</dbReference>
<dbReference type="Gene3D" id="3.40.50.300">
    <property type="entry name" value="P-loop containing nucleotide triphosphate hydrolases"/>
    <property type="match status" value="2"/>
</dbReference>
<comment type="catalytic activity">
    <reaction evidence="11 12">
        <text>Couples ATP hydrolysis with the unwinding of duplex DNA by translocating in the 3'-5' direction.</text>
        <dbReference type="EC" id="5.6.2.4"/>
    </reaction>
</comment>
<comment type="similarity">
    <text evidence="3 12">Belongs to the helicase family. RecQ subfamily.</text>
</comment>
<dbReference type="InterPro" id="IPR002464">
    <property type="entry name" value="DNA/RNA_helicase_DEAH_CS"/>
</dbReference>